<evidence type="ECO:0000313" key="2">
    <source>
        <dbReference type="EMBL" id="CAB4876027.1"/>
    </source>
</evidence>
<name>A0A6J7DZ15_9ZZZZ</name>
<proteinExistence type="predicted"/>
<organism evidence="2">
    <name type="scientific">freshwater metagenome</name>
    <dbReference type="NCBI Taxonomy" id="449393"/>
    <lineage>
        <taxon>unclassified sequences</taxon>
        <taxon>metagenomes</taxon>
        <taxon>ecological metagenomes</taxon>
    </lineage>
</organism>
<sequence>MTGLRKVAAVSRNISIDSLSSESRIVAALCIGVFNYISIIYF</sequence>
<keyword evidence="1" id="KW-0812">Transmembrane</keyword>
<protein>
    <submittedName>
        <fullName evidence="2">Unannotated protein</fullName>
    </submittedName>
</protein>
<dbReference type="AlphaFoldDB" id="A0A6J7DZ15"/>
<evidence type="ECO:0000256" key="1">
    <source>
        <dbReference type="SAM" id="Phobius"/>
    </source>
</evidence>
<reference evidence="2" key="1">
    <citation type="submission" date="2020-05" db="EMBL/GenBank/DDBJ databases">
        <authorList>
            <person name="Chiriac C."/>
            <person name="Salcher M."/>
            <person name="Ghai R."/>
            <person name="Kavagutti S V."/>
        </authorList>
    </citation>
    <scope>NUCLEOTIDE SEQUENCE</scope>
</reference>
<gene>
    <name evidence="2" type="ORF">UFOPK3342_01264</name>
</gene>
<accession>A0A6J7DZ15</accession>
<feature type="transmembrane region" description="Helical" evidence="1">
    <location>
        <begin position="21"/>
        <end position="41"/>
    </location>
</feature>
<dbReference type="EMBL" id="CAFBLH010000049">
    <property type="protein sequence ID" value="CAB4876027.1"/>
    <property type="molecule type" value="Genomic_DNA"/>
</dbReference>
<keyword evidence="1" id="KW-0472">Membrane</keyword>
<keyword evidence="1" id="KW-1133">Transmembrane helix</keyword>